<dbReference type="Proteomes" id="UP000750711">
    <property type="component" value="Unassembled WGS sequence"/>
</dbReference>
<evidence type="ECO:0000313" key="1">
    <source>
        <dbReference type="EMBL" id="KAH0562202.1"/>
    </source>
</evidence>
<accession>A0A9P8LD79</accession>
<reference evidence="1" key="1">
    <citation type="submission" date="2021-03" db="EMBL/GenBank/DDBJ databases">
        <title>Comparative genomics and phylogenomic investigation of the class Geoglossomycetes provide insights into ecological specialization and systematics.</title>
        <authorList>
            <person name="Melie T."/>
            <person name="Pirro S."/>
            <person name="Miller A.N."/>
            <person name="Quandt A."/>
        </authorList>
    </citation>
    <scope>NUCLEOTIDE SEQUENCE</scope>
    <source>
        <strain evidence="1">CAQ_001_2017</strain>
    </source>
</reference>
<protein>
    <submittedName>
        <fullName evidence="1">Uncharacterized protein</fullName>
    </submittedName>
</protein>
<name>A0A9P8LD79_9PEZI</name>
<keyword evidence="2" id="KW-1185">Reference proteome</keyword>
<dbReference type="EMBL" id="JAGHQM010000392">
    <property type="protein sequence ID" value="KAH0562202.1"/>
    <property type="molecule type" value="Genomic_DNA"/>
</dbReference>
<gene>
    <name evidence="1" type="ORF">GP486_003103</name>
</gene>
<proteinExistence type="predicted"/>
<dbReference type="AlphaFoldDB" id="A0A9P8LD79"/>
<sequence>MAPSTPIAQAIASGTQDIAALADLFCASSVDCNILANHIGYGNLAVSTLSLLGVLGIVKTALKITLGPERCRAAGFSPDSVRELFGYTALEAAANKKLVDCDAVTVRFGVREIVIEKEK</sequence>
<evidence type="ECO:0000313" key="2">
    <source>
        <dbReference type="Proteomes" id="UP000750711"/>
    </source>
</evidence>
<comment type="caution">
    <text evidence="1">The sequence shown here is derived from an EMBL/GenBank/DDBJ whole genome shotgun (WGS) entry which is preliminary data.</text>
</comment>
<organism evidence="1 2">
    <name type="scientific">Trichoglossum hirsutum</name>
    <dbReference type="NCBI Taxonomy" id="265104"/>
    <lineage>
        <taxon>Eukaryota</taxon>
        <taxon>Fungi</taxon>
        <taxon>Dikarya</taxon>
        <taxon>Ascomycota</taxon>
        <taxon>Pezizomycotina</taxon>
        <taxon>Geoglossomycetes</taxon>
        <taxon>Geoglossales</taxon>
        <taxon>Geoglossaceae</taxon>
        <taxon>Trichoglossum</taxon>
    </lineage>
</organism>